<evidence type="ECO:0000256" key="1">
    <source>
        <dbReference type="ARBA" id="ARBA00004651"/>
    </source>
</evidence>
<feature type="transmembrane region" description="Helical" evidence="8">
    <location>
        <begin position="161"/>
        <end position="181"/>
    </location>
</feature>
<feature type="transmembrane region" description="Helical" evidence="8">
    <location>
        <begin position="534"/>
        <end position="551"/>
    </location>
</feature>
<feature type="transmembrane region" description="Helical" evidence="8">
    <location>
        <begin position="501"/>
        <end position="522"/>
    </location>
</feature>
<comment type="caution">
    <text evidence="10">The sequence shown here is derived from an EMBL/GenBank/DDBJ whole genome shotgun (WGS) entry which is preliminary data.</text>
</comment>
<proteinExistence type="inferred from homology"/>
<evidence type="ECO:0000256" key="8">
    <source>
        <dbReference type="SAM" id="Phobius"/>
    </source>
</evidence>
<feature type="region of interest" description="Disordered" evidence="7">
    <location>
        <begin position="358"/>
        <end position="383"/>
    </location>
</feature>
<feature type="transmembrane region" description="Helical" evidence="8">
    <location>
        <begin position="88"/>
        <end position="107"/>
    </location>
</feature>
<keyword evidence="3 8" id="KW-0812">Transmembrane</keyword>
<comment type="subcellular location">
    <subcellularLocation>
        <location evidence="1">Cell membrane</location>
        <topology evidence="1">Multi-pass membrane protein</topology>
    </subcellularLocation>
</comment>
<feature type="transmembrane region" description="Helical" evidence="8">
    <location>
        <begin position="136"/>
        <end position="155"/>
    </location>
</feature>
<dbReference type="InterPro" id="IPR049453">
    <property type="entry name" value="Memb_transporter_dom"/>
</dbReference>
<evidence type="ECO:0000256" key="7">
    <source>
        <dbReference type="SAM" id="MobiDB-lite"/>
    </source>
</evidence>
<keyword evidence="11" id="KW-1185">Reference proteome</keyword>
<dbReference type="PANTHER" id="PTHR30509:SF9">
    <property type="entry name" value="MULTIDRUG RESISTANCE PROTEIN MDTO"/>
    <property type="match status" value="1"/>
</dbReference>
<gene>
    <name evidence="10" type="ORF">ABW18_06260</name>
</gene>
<sequence>MSTFLHRLPQPVQIWSPRHLLRLADAADPGRQRLHDATLVTSAVALSTGATWVLVATGHADQSMLVIPIITALVCTNSTKDATPQARLVTAGLQLILALLFATLAALLEPYRLAAVAVFVAVAGLSVWVRRFGPRGGALGFAAFFPYFLTLLLRLDHTQLPVLWLVIAVTMGVGVLLRAALLRERPQRQITLLLREFRIAADTALLAAQRVTSLSGRPHIERDLARLGGISLAIDDWQSRFDTHRYLHCESQTLADLVVDAQISVEQVCSQLVADRFGDASQTNDGALPRNTLLVNAITDLHTVLAKDVDVEASRAAARRAKRTESLVDLSEEGGLATLEISRCVRTWHALNELTASARDSEAMPPDDATDGHREHHRPRLGPATLGISAPPWKLQHWRNWEPTSRLAVQVMFATALASVVGEAISASRWYWAVLTAFIVFIKASTRAAVLTRAMDRIVGTLLGVVIGALVVVVANHHVIPELILGVLCVFLASYFGPIQYTYLVAFITVMIAALFDLLGVFDMRLLVVRVEETVAGSLIGVVCAYLILSTNSRPMLIDSIAKYFDALDDALACVATGLTTAGERHQITEAARRLEQAKVDVESACSSTRAVALLEPRSSTAAVRQPIVAIHHCAHSLLIAAIVVSGSEPPQVFTGTDATDIREALDRIRERAKMTRAALSGEAESAVDPARIPVISLLAKLNVEPDTPRGEAIVAASRLNQVLEDLDQTATKVPDAAEQQ</sequence>
<feature type="transmembrane region" description="Helical" evidence="8">
    <location>
        <begin position="407"/>
        <end position="425"/>
    </location>
</feature>
<organism evidence="10 11">
    <name type="scientific">Gordonia jacobaea</name>
    <dbReference type="NCBI Taxonomy" id="122202"/>
    <lineage>
        <taxon>Bacteria</taxon>
        <taxon>Bacillati</taxon>
        <taxon>Actinomycetota</taxon>
        <taxon>Actinomycetes</taxon>
        <taxon>Mycobacteriales</taxon>
        <taxon>Gordoniaceae</taxon>
        <taxon>Gordonia</taxon>
    </lineage>
</organism>
<protein>
    <recommendedName>
        <fullName evidence="9">Integral membrane bound transporter domain-containing protein</fullName>
    </recommendedName>
</protein>
<comment type="similarity">
    <text evidence="6">Belongs to the YccS/YhfK family.</text>
</comment>
<evidence type="ECO:0000256" key="5">
    <source>
        <dbReference type="ARBA" id="ARBA00023136"/>
    </source>
</evidence>
<dbReference type="EMBL" id="LDTZ01000015">
    <property type="protein sequence ID" value="KNA91822.1"/>
    <property type="molecule type" value="Genomic_DNA"/>
</dbReference>
<reference evidence="10 11" key="1">
    <citation type="submission" date="2015-05" db="EMBL/GenBank/DDBJ databases">
        <title>Draft genome sequence of the bacterium Gordonia jacobaea a new member of the Gordonia genus.</title>
        <authorList>
            <person name="Jimenez-Galisteo G."/>
            <person name="Dominguez A."/>
            <person name="Munoz E."/>
            <person name="Vinas M."/>
        </authorList>
    </citation>
    <scope>NUCLEOTIDE SEQUENCE [LARGE SCALE GENOMIC DNA]</scope>
    <source>
        <strain evidence="11">mv1</strain>
    </source>
</reference>
<dbReference type="PANTHER" id="PTHR30509">
    <property type="entry name" value="P-HYDROXYBENZOIC ACID EFFLUX PUMP SUBUNIT-RELATED"/>
    <property type="match status" value="1"/>
</dbReference>
<keyword evidence="2" id="KW-1003">Cell membrane</keyword>
<dbReference type="Pfam" id="PF13515">
    <property type="entry name" value="FUSC_2"/>
    <property type="match status" value="1"/>
</dbReference>
<name>A0ABR5IDW2_9ACTN</name>
<evidence type="ECO:0000256" key="4">
    <source>
        <dbReference type="ARBA" id="ARBA00022989"/>
    </source>
</evidence>
<feature type="transmembrane region" description="Helical" evidence="8">
    <location>
        <begin position="113"/>
        <end position="129"/>
    </location>
</feature>
<feature type="transmembrane region" description="Helical" evidence="8">
    <location>
        <begin position="431"/>
        <end position="450"/>
    </location>
</feature>
<feature type="transmembrane region" description="Helical" evidence="8">
    <location>
        <begin position="462"/>
        <end position="495"/>
    </location>
</feature>
<keyword evidence="4 8" id="KW-1133">Transmembrane helix</keyword>
<dbReference type="RefSeq" id="WP_049698162.1">
    <property type="nucleotide sequence ID" value="NZ_LDTZ01000015.1"/>
</dbReference>
<evidence type="ECO:0000313" key="10">
    <source>
        <dbReference type="EMBL" id="KNA91822.1"/>
    </source>
</evidence>
<evidence type="ECO:0000313" key="11">
    <source>
        <dbReference type="Proteomes" id="UP000037247"/>
    </source>
</evidence>
<evidence type="ECO:0000259" key="9">
    <source>
        <dbReference type="Pfam" id="PF13515"/>
    </source>
</evidence>
<dbReference type="Proteomes" id="UP000037247">
    <property type="component" value="Unassembled WGS sequence"/>
</dbReference>
<keyword evidence="5 8" id="KW-0472">Membrane</keyword>
<evidence type="ECO:0000256" key="3">
    <source>
        <dbReference type="ARBA" id="ARBA00022692"/>
    </source>
</evidence>
<evidence type="ECO:0000256" key="2">
    <source>
        <dbReference type="ARBA" id="ARBA00022475"/>
    </source>
</evidence>
<evidence type="ECO:0000256" key="6">
    <source>
        <dbReference type="ARBA" id="ARBA00043993"/>
    </source>
</evidence>
<accession>A0ABR5IDW2</accession>
<feature type="domain" description="Integral membrane bound transporter" evidence="9">
    <location>
        <begin position="417"/>
        <end position="544"/>
    </location>
</feature>